<evidence type="ECO:0000256" key="3">
    <source>
        <dbReference type="ARBA" id="ARBA00022692"/>
    </source>
</evidence>
<evidence type="ECO:0000259" key="7">
    <source>
        <dbReference type="PROSITE" id="PS50850"/>
    </source>
</evidence>
<dbReference type="GO" id="GO:0016020">
    <property type="term" value="C:membrane"/>
    <property type="evidence" value="ECO:0007669"/>
    <property type="project" value="UniProtKB-SubCell"/>
</dbReference>
<feature type="transmembrane region" description="Helical" evidence="6">
    <location>
        <begin position="450"/>
        <end position="473"/>
    </location>
</feature>
<dbReference type="Pfam" id="PF07690">
    <property type="entry name" value="MFS_1"/>
    <property type="match status" value="1"/>
</dbReference>
<keyword evidence="3 6" id="KW-0812">Transmembrane</keyword>
<evidence type="ECO:0000256" key="6">
    <source>
        <dbReference type="SAM" id="Phobius"/>
    </source>
</evidence>
<proteinExistence type="predicted"/>
<feature type="transmembrane region" description="Helical" evidence="6">
    <location>
        <begin position="362"/>
        <end position="386"/>
    </location>
</feature>
<feature type="transmembrane region" description="Helical" evidence="6">
    <location>
        <begin position="319"/>
        <end position="342"/>
    </location>
</feature>
<sequence length="514" mass="54009">MQAGAAAKQRVRSSLAAKARLSRIALANMCCGLLGVQIVWGLQNVNTSRIFQTLGANLDELPILWIAAPITGLLVQPIIGHLSDRTWGPLGRRRPYLLGGALVSAVALVLMPNVQSVWAASVVLWLLTGAINVAMEPFRALVADVVPEDQRTTAFSLQVVFIGTGAVFASAMPWVLSNWFGLASEAPPGVLPPSLRTAFYIGAVGLLASVGLTVATTSEQPPENIAADAASLARPEWASTSGASLVRNGALWVIAAASIALATAIEGYRRELYLIAGIVGLLGIGQWLTAWSARHGIRPTGLLEIVDDIIHMPDVLRRLAIVQFFTWFGLFAMWIYAVPAIATDSGAGTDPTSAAYNASADWVGVMFAFYNGVAAIGAFALPYLVARIGRREAHAACLFLGASGLLGLALITNPRWLWIPALGIGCAWASILSAPYAMVSSAVPPSRMGVYMGIHNVFLVLPQLVAAALLGWTVDRLLGGEPARALVLAAASIALAATVALTIPDHAGRVRPKG</sequence>
<keyword evidence="5 6" id="KW-0472">Membrane</keyword>
<dbReference type="GO" id="GO:0022857">
    <property type="term" value="F:transmembrane transporter activity"/>
    <property type="evidence" value="ECO:0007669"/>
    <property type="project" value="InterPro"/>
</dbReference>
<accession>A0A160TML2</accession>
<reference evidence="8" key="1">
    <citation type="submission" date="2015-10" db="EMBL/GenBank/DDBJ databases">
        <authorList>
            <person name="Gilbert D.G."/>
        </authorList>
    </citation>
    <scope>NUCLEOTIDE SEQUENCE</scope>
</reference>
<feature type="transmembrane region" description="Helical" evidence="6">
    <location>
        <begin position="95"/>
        <end position="111"/>
    </location>
</feature>
<feature type="transmembrane region" description="Helical" evidence="6">
    <location>
        <begin position="21"/>
        <end position="42"/>
    </location>
</feature>
<feature type="transmembrane region" description="Helical" evidence="6">
    <location>
        <begin position="117"/>
        <end position="135"/>
    </location>
</feature>
<evidence type="ECO:0000313" key="8">
    <source>
        <dbReference type="EMBL" id="CUS46485.1"/>
    </source>
</evidence>
<dbReference type="Gene3D" id="1.20.1250.20">
    <property type="entry name" value="MFS general substrate transporter like domains"/>
    <property type="match status" value="2"/>
</dbReference>
<keyword evidence="4 6" id="KW-1133">Transmembrane helix</keyword>
<feature type="domain" description="Major facilitator superfamily (MFS) profile" evidence="7">
    <location>
        <begin position="315"/>
        <end position="514"/>
    </location>
</feature>
<dbReference type="PANTHER" id="PTHR19432">
    <property type="entry name" value="SUGAR TRANSPORTER"/>
    <property type="match status" value="1"/>
</dbReference>
<feature type="transmembrane region" description="Helical" evidence="6">
    <location>
        <begin position="62"/>
        <end position="83"/>
    </location>
</feature>
<dbReference type="InterPro" id="IPR020846">
    <property type="entry name" value="MFS_dom"/>
</dbReference>
<feature type="transmembrane region" description="Helical" evidence="6">
    <location>
        <begin position="155"/>
        <end position="177"/>
    </location>
</feature>
<evidence type="ECO:0000256" key="4">
    <source>
        <dbReference type="ARBA" id="ARBA00022989"/>
    </source>
</evidence>
<dbReference type="EMBL" id="CZQE01000370">
    <property type="protein sequence ID" value="CUS46485.1"/>
    <property type="molecule type" value="Genomic_DNA"/>
</dbReference>
<evidence type="ECO:0000256" key="5">
    <source>
        <dbReference type="ARBA" id="ARBA00023136"/>
    </source>
</evidence>
<keyword evidence="2" id="KW-0813">Transport</keyword>
<dbReference type="InterPro" id="IPR036259">
    <property type="entry name" value="MFS_trans_sf"/>
</dbReference>
<feature type="transmembrane region" description="Helical" evidence="6">
    <location>
        <begin position="393"/>
        <end position="411"/>
    </location>
</feature>
<protein>
    <submittedName>
        <fullName evidence="8">Predicted maltose transporter MalT</fullName>
    </submittedName>
</protein>
<feature type="transmembrane region" description="Helical" evidence="6">
    <location>
        <begin position="417"/>
        <end position="438"/>
    </location>
</feature>
<dbReference type="PANTHER" id="PTHR19432:SF35">
    <property type="entry name" value="SOLUTE CARRIER FAMILY 45 MEMBER 3 ISOFORM X1"/>
    <property type="match status" value="1"/>
</dbReference>
<dbReference type="AlphaFoldDB" id="A0A160TML2"/>
<feature type="transmembrane region" description="Helical" evidence="6">
    <location>
        <begin position="272"/>
        <end position="293"/>
    </location>
</feature>
<gene>
    <name evidence="8" type="ORF">MGWOODY_Smn2047</name>
</gene>
<dbReference type="InterPro" id="IPR011701">
    <property type="entry name" value="MFS"/>
</dbReference>
<feature type="transmembrane region" description="Helical" evidence="6">
    <location>
        <begin position="197"/>
        <end position="215"/>
    </location>
</feature>
<evidence type="ECO:0000256" key="2">
    <source>
        <dbReference type="ARBA" id="ARBA00022448"/>
    </source>
</evidence>
<name>A0A160TML2_9ZZZZ</name>
<dbReference type="SUPFAM" id="SSF103473">
    <property type="entry name" value="MFS general substrate transporter"/>
    <property type="match status" value="1"/>
</dbReference>
<dbReference type="PROSITE" id="PS50850">
    <property type="entry name" value="MFS"/>
    <property type="match status" value="1"/>
</dbReference>
<evidence type="ECO:0000256" key="1">
    <source>
        <dbReference type="ARBA" id="ARBA00004141"/>
    </source>
</evidence>
<organism evidence="8">
    <name type="scientific">hydrothermal vent metagenome</name>
    <dbReference type="NCBI Taxonomy" id="652676"/>
    <lineage>
        <taxon>unclassified sequences</taxon>
        <taxon>metagenomes</taxon>
        <taxon>ecological metagenomes</taxon>
    </lineage>
</organism>
<feature type="transmembrane region" description="Helical" evidence="6">
    <location>
        <begin position="485"/>
        <end position="503"/>
    </location>
</feature>
<comment type="subcellular location">
    <subcellularLocation>
        <location evidence="1">Membrane</location>
        <topology evidence="1">Multi-pass membrane protein</topology>
    </subcellularLocation>
</comment>
<feature type="transmembrane region" description="Helical" evidence="6">
    <location>
        <begin position="249"/>
        <end position="266"/>
    </location>
</feature>